<reference evidence="6 7" key="1">
    <citation type="submission" date="2024-03" db="EMBL/GenBank/DDBJ databases">
        <title>Community enrichment and isolation of bacterial strains for fucoidan degradation.</title>
        <authorList>
            <person name="Sichert A."/>
        </authorList>
    </citation>
    <scope>NUCLEOTIDE SEQUENCE [LARGE SCALE GENOMIC DNA]</scope>
    <source>
        <strain evidence="6 7">AS62</strain>
    </source>
</reference>
<proteinExistence type="inferred from homology"/>
<comment type="function">
    <text evidence="3">Required for maturation of 30S ribosomal subunits.</text>
</comment>
<keyword evidence="2 3" id="KW-0690">Ribosome biogenesis</keyword>
<dbReference type="EMBL" id="JBBMQO010000008">
    <property type="protein sequence ID" value="MEM5502819.1"/>
    <property type="molecule type" value="Genomic_DNA"/>
</dbReference>
<keyword evidence="1 3" id="KW-0963">Cytoplasm</keyword>
<evidence type="ECO:0000313" key="7">
    <source>
        <dbReference type="Proteomes" id="UP001477870"/>
    </source>
</evidence>
<dbReference type="PANTHER" id="PTHR33867:SF1">
    <property type="entry name" value="RIBOSOME MATURATION FACTOR RIMP"/>
    <property type="match status" value="1"/>
</dbReference>
<dbReference type="CDD" id="cd01734">
    <property type="entry name" value="YlxS_C"/>
    <property type="match status" value="1"/>
</dbReference>
<evidence type="ECO:0000259" key="5">
    <source>
        <dbReference type="Pfam" id="PF17384"/>
    </source>
</evidence>
<dbReference type="PANTHER" id="PTHR33867">
    <property type="entry name" value="RIBOSOME MATURATION FACTOR RIMP"/>
    <property type="match status" value="1"/>
</dbReference>
<name>A0ABU9T9L1_9HYPH</name>
<dbReference type="Pfam" id="PF17384">
    <property type="entry name" value="DUF150_C"/>
    <property type="match status" value="1"/>
</dbReference>
<comment type="subcellular location">
    <subcellularLocation>
        <location evidence="3">Cytoplasm</location>
    </subcellularLocation>
</comment>
<feature type="domain" description="Ribosome maturation factor RimP N-terminal" evidence="4">
    <location>
        <begin position="30"/>
        <end position="102"/>
    </location>
</feature>
<dbReference type="InterPro" id="IPR028998">
    <property type="entry name" value="RimP_C"/>
</dbReference>
<sequence length="207" mass="23018">MTEQNALPPVENYEPRLITETGVDARIASIVEPVINSAGYVLCRVRLSGLNGLTLQIMVERPDGTMTVSDCEEVSRIVSPLLDVEDPVERQYYLEISTPGIDRPLVRKSDFAKWDGHIVKLETSRLVENRKRFRGTITAVTESEFTLVPDKATYGENSSVVIPLDAISDARLILTDELIRDSLKAEKAARIARGETIDDDTDNNDNS</sequence>
<evidence type="ECO:0000256" key="3">
    <source>
        <dbReference type="HAMAP-Rule" id="MF_01077"/>
    </source>
</evidence>
<dbReference type="Pfam" id="PF02576">
    <property type="entry name" value="RimP_N"/>
    <property type="match status" value="1"/>
</dbReference>
<evidence type="ECO:0000256" key="2">
    <source>
        <dbReference type="ARBA" id="ARBA00022517"/>
    </source>
</evidence>
<evidence type="ECO:0000256" key="1">
    <source>
        <dbReference type="ARBA" id="ARBA00022490"/>
    </source>
</evidence>
<protein>
    <recommendedName>
        <fullName evidence="3">Ribosome maturation factor RimP</fullName>
    </recommendedName>
</protein>
<dbReference type="Gene3D" id="3.30.300.70">
    <property type="entry name" value="RimP-like superfamily, N-terminal"/>
    <property type="match status" value="1"/>
</dbReference>
<organism evidence="6 7">
    <name type="scientific">Ahrensia kielensis</name>
    <dbReference type="NCBI Taxonomy" id="76980"/>
    <lineage>
        <taxon>Bacteria</taxon>
        <taxon>Pseudomonadati</taxon>
        <taxon>Pseudomonadota</taxon>
        <taxon>Alphaproteobacteria</taxon>
        <taxon>Hyphomicrobiales</taxon>
        <taxon>Ahrensiaceae</taxon>
        <taxon>Ahrensia</taxon>
    </lineage>
</organism>
<dbReference type="Gene3D" id="2.30.30.180">
    <property type="entry name" value="Ribosome maturation factor RimP, C-terminal domain"/>
    <property type="match status" value="1"/>
</dbReference>
<dbReference type="Proteomes" id="UP001477870">
    <property type="component" value="Unassembled WGS sequence"/>
</dbReference>
<dbReference type="NCBIfam" id="NF000932">
    <property type="entry name" value="PRK00092.2-5"/>
    <property type="match status" value="1"/>
</dbReference>
<dbReference type="InterPro" id="IPR028989">
    <property type="entry name" value="RimP_N"/>
</dbReference>
<keyword evidence="7" id="KW-1185">Reference proteome</keyword>
<dbReference type="InterPro" id="IPR035956">
    <property type="entry name" value="RimP_N_sf"/>
</dbReference>
<dbReference type="HAMAP" id="MF_01077">
    <property type="entry name" value="RimP"/>
    <property type="match status" value="1"/>
</dbReference>
<accession>A0ABU9T9L1</accession>
<dbReference type="SUPFAM" id="SSF75420">
    <property type="entry name" value="YhbC-like, N-terminal domain"/>
    <property type="match status" value="1"/>
</dbReference>
<dbReference type="InterPro" id="IPR036847">
    <property type="entry name" value="RimP_C_sf"/>
</dbReference>
<comment type="caution">
    <text evidence="6">The sequence shown here is derived from an EMBL/GenBank/DDBJ whole genome shotgun (WGS) entry which is preliminary data.</text>
</comment>
<evidence type="ECO:0000259" key="4">
    <source>
        <dbReference type="Pfam" id="PF02576"/>
    </source>
</evidence>
<dbReference type="RefSeq" id="WP_018688895.1">
    <property type="nucleotide sequence ID" value="NZ_JBBMQO010000008.1"/>
</dbReference>
<feature type="domain" description="Ribosome maturation factor RimP C-terminal" evidence="5">
    <location>
        <begin position="105"/>
        <end position="175"/>
    </location>
</feature>
<gene>
    <name evidence="3 6" type="primary">rimP</name>
    <name evidence="6" type="ORF">WNY59_14600</name>
</gene>
<comment type="similarity">
    <text evidence="3">Belongs to the RimP family.</text>
</comment>
<evidence type="ECO:0000313" key="6">
    <source>
        <dbReference type="EMBL" id="MEM5502819.1"/>
    </source>
</evidence>
<dbReference type="SUPFAM" id="SSF74942">
    <property type="entry name" value="YhbC-like, C-terminal domain"/>
    <property type="match status" value="1"/>
</dbReference>
<dbReference type="InterPro" id="IPR003728">
    <property type="entry name" value="Ribosome_maturation_RimP"/>
</dbReference>